<evidence type="ECO:0000313" key="2">
    <source>
        <dbReference type="Proteomes" id="UP000240258"/>
    </source>
</evidence>
<proteinExistence type="predicted"/>
<gene>
    <name evidence="1" type="ORF">C4N19_09740</name>
</gene>
<organism evidence="1 2">
    <name type="scientific">Fusobacterium mortiferum ATCC 9817</name>
    <dbReference type="NCBI Taxonomy" id="469616"/>
    <lineage>
        <taxon>Bacteria</taxon>
        <taxon>Fusobacteriati</taxon>
        <taxon>Fusobacteriota</taxon>
        <taxon>Fusobacteriia</taxon>
        <taxon>Fusobacteriales</taxon>
        <taxon>Fusobacteriaceae</taxon>
        <taxon>Fusobacterium</taxon>
    </lineage>
</organism>
<accession>A0ABM6TY51</accession>
<reference evidence="2" key="1">
    <citation type="journal article" date="2018" name="MSphere">
        <title>Fusobacterium Genomics Using MinION and Illumina Sequencing Enables Genome Completion and Correction.</title>
        <authorList>
            <person name="Todd S.M."/>
            <person name="Settlage R.E."/>
            <person name="Lahmers K.K."/>
            <person name="Slade D.J."/>
        </authorList>
    </citation>
    <scope>NUCLEOTIDE SEQUENCE [LARGE SCALE GENOMIC DNA]</scope>
    <source>
        <strain evidence="2">ATCC 9817</strain>
    </source>
</reference>
<dbReference type="GeneID" id="62763812"/>
<dbReference type="EMBL" id="CP028102">
    <property type="protein sequence ID" value="AVQ19355.1"/>
    <property type="molecule type" value="Genomic_DNA"/>
</dbReference>
<dbReference type="Proteomes" id="UP000240258">
    <property type="component" value="Chromosome"/>
</dbReference>
<protein>
    <submittedName>
        <fullName evidence="1">Uncharacterized protein</fullName>
    </submittedName>
</protein>
<sequence>MAKFDNVKENNRVWSVQHGWGTVTDFSEGYVHWFFQVKFDNGYDQWYFPDGRAEKKDANPTLFWNEIKLPAEEEDKKPFDLVEFLKKNLVSKEFKEDDDNIFLNYDYIEKRIDWDCNEIVEIMGTIYFEDVEFEKLNILVNEMNDRGVTPEQLKEAYKKLGWL</sequence>
<dbReference type="RefSeq" id="WP_005885412.1">
    <property type="nucleotide sequence ID" value="NZ_CP028102.1"/>
</dbReference>
<evidence type="ECO:0000313" key="1">
    <source>
        <dbReference type="EMBL" id="AVQ19355.1"/>
    </source>
</evidence>
<keyword evidence="2" id="KW-1185">Reference proteome</keyword>
<name>A0ABM6TY51_FUSMR</name>